<proteinExistence type="predicted"/>
<gene>
    <name evidence="2" type="ORF">SAMN04487989_101634</name>
</gene>
<reference evidence="3" key="1">
    <citation type="submission" date="2016-10" db="EMBL/GenBank/DDBJ databases">
        <authorList>
            <person name="Varghese N."/>
            <person name="Submissions S."/>
        </authorList>
    </citation>
    <scope>NUCLEOTIDE SEQUENCE [LARGE SCALE GENOMIC DNA]</scope>
    <source>
        <strain evidence="3">DSM 23925</strain>
    </source>
</reference>
<sequence length="355" mass="40932">MNENPQKSNTPNSSEEVDLGQLFNVIGNAFNKLMNFIASIFKAIFSVIIYTLRAVIVNIKVIIVVMILAGVLGYVLEHSKPKIYSSSMLVRPYFESKFQLVTNMSYYNALLNNQNYKTVATIFNISEEDAKQINGFEISPGPETENDKIVQYDRFVKSIDSVRAQEISFEEYIENRSIYSGDLFEITVYSKKNDIFTNLELGLNKSFTNAYSTKRMEKRDSLITIQKNNIIAQLTQVDALQKIYINVLEQESQSQATEFSIGGEGFSLSKDKSNTREFDLLNKEIELRNQLRALEEKKVDEDVFFDVISSFQKVGKNVSHWYERYSILFPIFAFILLCIIYLTRKIVIYVKNYEA</sequence>
<dbReference type="AlphaFoldDB" id="A0A1I4Z922"/>
<keyword evidence="1" id="KW-0812">Transmembrane</keyword>
<dbReference type="OrthoDB" id="1452530at2"/>
<feature type="transmembrane region" description="Helical" evidence="1">
    <location>
        <begin position="59"/>
        <end position="76"/>
    </location>
</feature>
<dbReference type="EMBL" id="FOVN01000001">
    <property type="protein sequence ID" value="SFN46792.1"/>
    <property type="molecule type" value="Genomic_DNA"/>
</dbReference>
<dbReference type="RefSeq" id="WP_092206180.1">
    <property type="nucleotide sequence ID" value="NZ_FOVN01000001.1"/>
</dbReference>
<feature type="transmembrane region" description="Helical" evidence="1">
    <location>
        <begin position="325"/>
        <end position="343"/>
    </location>
</feature>
<evidence type="ECO:0008006" key="4">
    <source>
        <dbReference type="Google" id="ProtNLM"/>
    </source>
</evidence>
<dbReference type="Proteomes" id="UP000198705">
    <property type="component" value="Unassembled WGS sequence"/>
</dbReference>
<organism evidence="2 3">
    <name type="scientific">Bizionia echini</name>
    <dbReference type="NCBI Taxonomy" id="649333"/>
    <lineage>
        <taxon>Bacteria</taxon>
        <taxon>Pseudomonadati</taxon>
        <taxon>Bacteroidota</taxon>
        <taxon>Flavobacteriia</taxon>
        <taxon>Flavobacteriales</taxon>
        <taxon>Flavobacteriaceae</taxon>
        <taxon>Bizionia</taxon>
    </lineage>
</organism>
<keyword evidence="1" id="KW-0472">Membrane</keyword>
<feature type="transmembrane region" description="Helical" evidence="1">
    <location>
        <begin position="33"/>
        <end position="52"/>
    </location>
</feature>
<evidence type="ECO:0000313" key="3">
    <source>
        <dbReference type="Proteomes" id="UP000198705"/>
    </source>
</evidence>
<accession>A0A1I4Z922</accession>
<evidence type="ECO:0000313" key="2">
    <source>
        <dbReference type="EMBL" id="SFN46792.1"/>
    </source>
</evidence>
<dbReference type="STRING" id="649333.SAMN04487989_101634"/>
<keyword evidence="1" id="KW-1133">Transmembrane helix</keyword>
<name>A0A1I4Z922_9FLAO</name>
<protein>
    <recommendedName>
        <fullName evidence="4">Chain length determinant protein</fullName>
    </recommendedName>
</protein>
<evidence type="ECO:0000256" key="1">
    <source>
        <dbReference type="SAM" id="Phobius"/>
    </source>
</evidence>
<keyword evidence="3" id="KW-1185">Reference proteome</keyword>